<keyword evidence="3" id="KW-1185">Reference proteome</keyword>
<dbReference type="Gene3D" id="3.20.20.30">
    <property type="entry name" value="Luciferase-like domain"/>
    <property type="match status" value="1"/>
</dbReference>
<dbReference type="InterPro" id="IPR011251">
    <property type="entry name" value="Luciferase-like_dom"/>
</dbReference>
<dbReference type="PANTHER" id="PTHR30137">
    <property type="entry name" value="LUCIFERASE-LIKE MONOOXYGENASE"/>
    <property type="match status" value="1"/>
</dbReference>
<reference evidence="2 3" key="1">
    <citation type="journal article" date="2019" name="Int. J. Syst. Evol. Microbiol.">
        <title>The Global Catalogue of Microorganisms (GCM) 10K type strain sequencing project: providing services to taxonomists for standard genome sequencing and annotation.</title>
        <authorList>
            <consortium name="The Broad Institute Genomics Platform"/>
            <consortium name="The Broad Institute Genome Sequencing Center for Infectious Disease"/>
            <person name="Wu L."/>
            <person name="Ma J."/>
        </authorList>
    </citation>
    <scope>NUCLEOTIDE SEQUENCE [LARGE SCALE GENOMIC DNA]</scope>
    <source>
        <strain evidence="2 3">JCM 14545</strain>
    </source>
</reference>
<gene>
    <name evidence="2" type="ORF">GCM10009754_85620</name>
</gene>
<proteinExistence type="predicted"/>
<dbReference type="PANTHER" id="PTHR30137:SF6">
    <property type="entry name" value="LUCIFERASE-LIKE MONOOXYGENASE"/>
    <property type="match status" value="1"/>
</dbReference>
<dbReference type="Proteomes" id="UP001501116">
    <property type="component" value="Unassembled WGS sequence"/>
</dbReference>
<dbReference type="RefSeq" id="WP_344431847.1">
    <property type="nucleotide sequence ID" value="NZ_BAAANN010000070.1"/>
</dbReference>
<dbReference type="Pfam" id="PF00296">
    <property type="entry name" value="Bac_luciferase"/>
    <property type="match status" value="2"/>
</dbReference>
<evidence type="ECO:0000313" key="3">
    <source>
        <dbReference type="Proteomes" id="UP001501116"/>
    </source>
</evidence>
<comment type="caution">
    <text evidence="2">The sequence shown here is derived from an EMBL/GenBank/DDBJ whole genome shotgun (WGS) entry which is preliminary data.</text>
</comment>
<accession>A0ABN2SXL9</accession>
<dbReference type="EMBL" id="BAAANN010000070">
    <property type="protein sequence ID" value="GAA1993274.1"/>
    <property type="molecule type" value="Genomic_DNA"/>
</dbReference>
<protein>
    <submittedName>
        <fullName evidence="2">LLM class flavin-dependent oxidoreductase</fullName>
    </submittedName>
</protein>
<evidence type="ECO:0000259" key="1">
    <source>
        <dbReference type="Pfam" id="PF00296"/>
    </source>
</evidence>
<name>A0ABN2SXL9_9PSEU</name>
<dbReference type="InterPro" id="IPR050766">
    <property type="entry name" value="Bact_Lucif_Oxidored"/>
</dbReference>
<dbReference type="SUPFAM" id="SSF51679">
    <property type="entry name" value="Bacterial luciferase-like"/>
    <property type="match status" value="1"/>
</dbReference>
<evidence type="ECO:0000313" key="2">
    <source>
        <dbReference type="EMBL" id="GAA1993274.1"/>
    </source>
</evidence>
<organism evidence="2 3">
    <name type="scientific">Amycolatopsis minnesotensis</name>
    <dbReference type="NCBI Taxonomy" id="337894"/>
    <lineage>
        <taxon>Bacteria</taxon>
        <taxon>Bacillati</taxon>
        <taxon>Actinomycetota</taxon>
        <taxon>Actinomycetes</taxon>
        <taxon>Pseudonocardiales</taxon>
        <taxon>Pseudonocardiaceae</taxon>
        <taxon>Amycolatopsis</taxon>
    </lineage>
</organism>
<feature type="domain" description="Luciferase-like" evidence="1">
    <location>
        <begin position="9"/>
        <end position="130"/>
    </location>
</feature>
<dbReference type="InterPro" id="IPR036661">
    <property type="entry name" value="Luciferase-like_sf"/>
</dbReference>
<sequence length="375" mass="39618">MSPIPLSVLDLVPISAGSTTRDAIRNTVDLAQRTERAGYRRYWFAEHHFNPGVAGASPSVVIALVAAATDRIRLGSAGVQLAHRTALSTVEEFGLLDARHPGRIDLGLGRSGPQLLKERARRPATEVVERTAPNGLLIPKPASIDIVKLASSARFAASSALLRPDGAPPPDYAAQVADILALLGGTYRTPEGIEAHATPGEGADVEVWILGSSAGLSATVAGSNGLRFAANYHVSPASVLEAVDAYRAAFKPSDTLDRPYVAVSADVVVAGTDAEAQRLATGYAAWVRSIRRFEGAIPFPSPEDAAALPWTGEDRELVADRVATQFAGSPATVTAKLAQLQEATGADELAITTITHDHTDRVRSYELLAEAWLER</sequence>
<feature type="domain" description="Luciferase-like" evidence="1">
    <location>
        <begin position="185"/>
        <end position="344"/>
    </location>
</feature>